<dbReference type="PROSITE" id="PS00463">
    <property type="entry name" value="ZN2_CY6_FUNGAL_1"/>
    <property type="match status" value="1"/>
</dbReference>
<dbReference type="GO" id="GO:0003677">
    <property type="term" value="F:DNA binding"/>
    <property type="evidence" value="ECO:0007669"/>
    <property type="project" value="UniProtKB-KW"/>
</dbReference>
<dbReference type="InterPro" id="IPR052360">
    <property type="entry name" value="Transcr_Regulatory_Proteins"/>
</dbReference>
<dbReference type="Pfam" id="PF00172">
    <property type="entry name" value="Zn_clus"/>
    <property type="match status" value="1"/>
</dbReference>
<keyword evidence="2" id="KW-0862">Zinc</keyword>
<evidence type="ECO:0000256" key="5">
    <source>
        <dbReference type="ARBA" id="ARBA00023163"/>
    </source>
</evidence>
<dbReference type="GO" id="GO:0008270">
    <property type="term" value="F:zinc ion binding"/>
    <property type="evidence" value="ECO:0007669"/>
    <property type="project" value="InterPro"/>
</dbReference>
<keyword evidence="9" id="KW-1185">Reference proteome</keyword>
<evidence type="ECO:0000256" key="6">
    <source>
        <dbReference type="ARBA" id="ARBA00023242"/>
    </source>
</evidence>
<evidence type="ECO:0000313" key="8">
    <source>
        <dbReference type="EMBL" id="PYI09297.1"/>
    </source>
</evidence>
<dbReference type="Proteomes" id="UP000248423">
    <property type="component" value="Unassembled WGS sequence"/>
</dbReference>
<name>A0A319EG82_ASPSB</name>
<dbReference type="InterPro" id="IPR036864">
    <property type="entry name" value="Zn2-C6_fun-type_DNA-bd_sf"/>
</dbReference>
<dbReference type="AlphaFoldDB" id="A0A319EG82"/>
<dbReference type="VEuPathDB" id="FungiDB:BO78DRAFT_308545"/>
<evidence type="ECO:0000256" key="4">
    <source>
        <dbReference type="ARBA" id="ARBA00023125"/>
    </source>
</evidence>
<dbReference type="EMBL" id="KZ826328">
    <property type="protein sequence ID" value="PYI09297.1"/>
    <property type="molecule type" value="Genomic_DNA"/>
</dbReference>
<evidence type="ECO:0000256" key="1">
    <source>
        <dbReference type="ARBA" id="ARBA00022723"/>
    </source>
</evidence>
<dbReference type="CDD" id="cd00067">
    <property type="entry name" value="GAL4"/>
    <property type="match status" value="1"/>
</dbReference>
<dbReference type="PROSITE" id="PS50048">
    <property type="entry name" value="ZN2_CY6_FUNGAL_2"/>
    <property type="match status" value="1"/>
</dbReference>
<feature type="domain" description="Zn(2)-C6 fungal-type" evidence="7">
    <location>
        <begin position="17"/>
        <end position="47"/>
    </location>
</feature>
<dbReference type="GO" id="GO:0000981">
    <property type="term" value="F:DNA-binding transcription factor activity, RNA polymerase II-specific"/>
    <property type="evidence" value="ECO:0007669"/>
    <property type="project" value="InterPro"/>
</dbReference>
<evidence type="ECO:0000256" key="2">
    <source>
        <dbReference type="ARBA" id="ARBA00022833"/>
    </source>
</evidence>
<accession>A0A319EG82</accession>
<protein>
    <recommendedName>
        <fullName evidence="7">Zn(2)-C6 fungal-type domain-containing protein</fullName>
    </recommendedName>
</protein>
<keyword evidence="3" id="KW-0805">Transcription regulation</keyword>
<dbReference type="SUPFAM" id="SSF57701">
    <property type="entry name" value="Zn2/Cys6 DNA-binding domain"/>
    <property type="match status" value="1"/>
</dbReference>
<dbReference type="PANTHER" id="PTHR36206">
    <property type="entry name" value="ASPERCRYPTIN BIOSYNTHESIS CLUSTER-SPECIFIC TRANSCRIPTION REGULATOR ATNN-RELATED"/>
    <property type="match status" value="1"/>
</dbReference>
<organism evidence="8 9">
    <name type="scientific">Aspergillus sclerotiicarbonarius (strain CBS 121057 / IBT 28362)</name>
    <dbReference type="NCBI Taxonomy" id="1448318"/>
    <lineage>
        <taxon>Eukaryota</taxon>
        <taxon>Fungi</taxon>
        <taxon>Dikarya</taxon>
        <taxon>Ascomycota</taxon>
        <taxon>Pezizomycotina</taxon>
        <taxon>Eurotiomycetes</taxon>
        <taxon>Eurotiomycetidae</taxon>
        <taxon>Eurotiales</taxon>
        <taxon>Aspergillaceae</taxon>
        <taxon>Aspergillus</taxon>
        <taxon>Aspergillus subgen. Circumdati</taxon>
    </lineage>
</organism>
<dbReference type="OrthoDB" id="2593732at2759"/>
<proteinExistence type="predicted"/>
<sequence>MEDPKRGRASGRRSRTGCRTCRLRKVKCDETPGACVRCTSTGRQCDYDLSRLPVAARGRARGIWPRACPRMLPTQPGASNDEQRCFSIFTAHTVPMMICWFDSDVWQRIVLQMSHVEPAVYHTVVALSALHEDSQATGHPPSKLELTNGHHRFALEQYGKAIALLRRRLNSHDPQVRELALMCCINFTCFELFRQNYGNAFIHLQNGAKILDGHLHGSGTPPEQNPLSVARRHRTHRVSGTETALAKVFVHLDAHSAQFGQAGPFLRLPLGVDSSSPRIGGVIDVKQQLDPILSNILRFRRSCEPILRGEPGANMDVPTAIAEQVRIRGWMTAHMAAFDDFVRDQVISSLGSKERRGLDVLRMQQLALLNILDTSLVTSEMAYDCYLTEFQIITRLAEGIIASFRAEHGRRGATVAMDMGVIPSLFWVCLKCRHGPTRQRALDLLESWPHREGAYDGGMMASIVREHMAREGQPQAVEGEPAAIPETARVGSVDRVECAEDDLEGCYNGPGEDYMP</sequence>
<dbReference type="InterPro" id="IPR001138">
    <property type="entry name" value="Zn2Cys6_DnaBD"/>
</dbReference>
<gene>
    <name evidence="8" type="ORF">BO78DRAFT_308545</name>
</gene>
<dbReference type="Gene3D" id="4.10.240.10">
    <property type="entry name" value="Zn(2)-C6 fungal-type DNA-binding domain"/>
    <property type="match status" value="1"/>
</dbReference>
<reference evidence="8 9" key="1">
    <citation type="submission" date="2018-02" db="EMBL/GenBank/DDBJ databases">
        <title>The genomes of Aspergillus section Nigri reveals drivers in fungal speciation.</title>
        <authorList>
            <consortium name="DOE Joint Genome Institute"/>
            <person name="Vesth T.C."/>
            <person name="Nybo J."/>
            <person name="Theobald S."/>
            <person name="Brandl J."/>
            <person name="Frisvad J.C."/>
            <person name="Nielsen K.F."/>
            <person name="Lyhne E.K."/>
            <person name="Kogle M.E."/>
            <person name="Kuo A."/>
            <person name="Riley R."/>
            <person name="Clum A."/>
            <person name="Nolan M."/>
            <person name="Lipzen A."/>
            <person name="Salamov A."/>
            <person name="Henrissat B."/>
            <person name="Wiebenga A."/>
            <person name="De vries R.P."/>
            <person name="Grigoriev I.V."/>
            <person name="Mortensen U.H."/>
            <person name="Andersen M.R."/>
            <person name="Baker S.E."/>
        </authorList>
    </citation>
    <scope>NUCLEOTIDE SEQUENCE [LARGE SCALE GENOMIC DNA]</scope>
    <source>
        <strain evidence="8 9">CBS 121057</strain>
    </source>
</reference>
<dbReference type="InterPro" id="IPR021858">
    <property type="entry name" value="Fun_TF"/>
</dbReference>
<keyword evidence="5" id="KW-0804">Transcription</keyword>
<keyword evidence="4" id="KW-0238">DNA-binding</keyword>
<keyword evidence="6" id="KW-0539">Nucleus</keyword>
<dbReference type="PANTHER" id="PTHR36206:SF16">
    <property type="entry name" value="TRANSCRIPTION FACTOR DOMAIN-CONTAINING PROTEIN-RELATED"/>
    <property type="match status" value="1"/>
</dbReference>
<dbReference type="Pfam" id="PF11951">
    <property type="entry name" value="Fungal_trans_2"/>
    <property type="match status" value="1"/>
</dbReference>
<dbReference type="SMART" id="SM00066">
    <property type="entry name" value="GAL4"/>
    <property type="match status" value="1"/>
</dbReference>
<evidence type="ECO:0000259" key="7">
    <source>
        <dbReference type="PROSITE" id="PS50048"/>
    </source>
</evidence>
<evidence type="ECO:0000256" key="3">
    <source>
        <dbReference type="ARBA" id="ARBA00023015"/>
    </source>
</evidence>
<dbReference type="GO" id="GO:0009893">
    <property type="term" value="P:positive regulation of metabolic process"/>
    <property type="evidence" value="ECO:0007669"/>
    <property type="project" value="UniProtKB-ARBA"/>
</dbReference>
<evidence type="ECO:0000313" key="9">
    <source>
        <dbReference type="Proteomes" id="UP000248423"/>
    </source>
</evidence>
<keyword evidence="1" id="KW-0479">Metal-binding</keyword>